<dbReference type="AlphaFoldDB" id="A0A1J4PTP9"/>
<evidence type="ECO:0000313" key="3">
    <source>
        <dbReference type="Proteomes" id="UP000034838"/>
    </source>
</evidence>
<protein>
    <submittedName>
        <fullName evidence="2">Uncharacterized protein</fullName>
    </submittedName>
</protein>
<dbReference type="Proteomes" id="UP000034838">
    <property type="component" value="Unassembled WGS sequence"/>
</dbReference>
<keyword evidence="1" id="KW-1133">Transmembrane helix</keyword>
<gene>
    <name evidence="2" type="ORF">VT52_032390</name>
</gene>
<name>A0A1J4PTP9_9ACTN</name>
<feature type="transmembrane region" description="Helical" evidence="1">
    <location>
        <begin position="12"/>
        <end position="36"/>
    </location>
</feature>
<feature type="transmembrane region" description="Helical" evidence="1">
    <location>
        <begin position="43"/>
        <end position="60"/>
    </location>
</feature>
<evidence type="ECO:0000256" key="1">
    <source>
        <dbReference type="SAM" id="Phobius"/>
    </source>
</evidence>
<keyword evidence="3" id="KW-1185">Reference proteome</keyword>
<proteinExistence type="predicted"/>
<accession>A0A1J4PTP9</accession>
<keyword evidence="1" id="KW-0812">Transmembrane</keyword>
<evidence type="ECO:0000313" key="2">
    <source>
        <dbReference type="EMBL" id="OIK23494.1"/>
    </source>
</evidence>
<comment type="caution">
    <text evidence="2">The sequence shown here is derived from an EMBL/GenBank/DDBJ whole genome shotgun (WGS) entry which is preliminary data.</text>
</comment>
<organism evidence="2 3">
    <name type="scientific">Streptomyces malaysiense</name>
    <dbReference type="NCBI Taxonomy" id="1428626"/>
    <lineage>
        <taxon>Bacteria</taxon>
        <taxon>Bacillati</taxon>
        <taxon>Actinomycetota</taxon>
        <taxon>Actinomycetes</taxon>
        <taxon>Kitasatosporales</taxon>
        <taxon>Streptomycetaceae</taxon>
        <taxon>Streptomyces</taxon>
    </lineage>
</organism>
<dbReference type="EMBL" id="LBDA02000104">
    <property type="protein sequence ID" value="OIK23494.1"/>
    <property type="molecule type" value="Genomic_DNA"/>
</dbReference>
<feature type="transmembrane region" description="Helical" evidence="1">
    <location>
        <begin position="72"/>
        <end position="96"/>
    </location>
</feature>
<reference evidence="2" key="1">
    <citation type="submission" date="2016-10" db="EMBL/GenBank/DDBJ databases">
        <title>Genome sequence of Streptomyces malaysiense MUSC 136.</title>
        <authorList>
            <person name="Lee L.-H."/>
            <person name="Ser H.-L."/>
        </authorList>
    </citation>
    <scope>NUCLEOTIDE SEQUENCE [LARGE SCALE GENOMIC DNA]</scope>
    <source>
        <strain evidence="2">MUSC 136</strain>
    </source>
</reference>
<sequence length="102" mass="10833">MVDTSALWQYAARAAFAALPVVSMGLLCPVPSLVLAVRRGGRAHWLAFGAFSVVLAAWITDLQLTPSAGHGLSLAIDLPLIMLSMVAPSVHAWTAWPQRVAK</sequence>
<keyword evidence="1" id="KW-0472">Membrane</keyword>